<evidence type="ECO:0000256" key="2">
    <source>
        <dbReference type="SAM" id="Phobius"/>
    </source>
</evidence>
<feature type="transmembrane region" description="Helical" evidence="2">
    <location>
        <begin position="328"/>
        <end position="350"/>
    </location>
</feature>
<keyword evidence="2" id="KW-1133">Transmembrane helix</keyword>
<proteinExistence type="predicted"/>
<evidence type="ECO:0000259" key="4">
    <source>
        <dbReference type="SMART" id="SM00664"/>
    </source>
</evidence>
<dbReference type="InterPro" id="IPR005018">
    <property type="entry name" value="DOMON_domain"/>
</dbReference>
<feature type="transmembrane region" description="Helical" evidence="2">
    <location>
        <begin position="362"/>
        <end position="385"/>
    </location>
</feature>
<keyword evidence="2" id="KW-0472">Membrane</keyword>
<evidence type="ECO:0000313" key="6">
    <source>
        <dbReference type="EnsemblFungi" id="MAPG_03182T0"/>
    </source>
</evidence>
<feature type="signal peptide" evidence="3">
    <location>
        <begin position="1"/>
        <end position="20"/>
    </location>
</feature>
<protein>
    <recommendedName>
        <fullName evidence="4">DOMON domain-containing protein</fullName>
    </recommendedName>
</protein>
<dbReference type="SUPFAM" id="SSF49344">
    <property type="entry name" value="CBD9-like"/>
    <property type="match status" value="1"/>
</dbReference>
<dbReference type="CDD" id="cd08760">
    <property type="entry name" value="Cyt_b561_FRRS1_like"/>
    <property type="match status" value="1"/>
</dbReference>
<feature type="region of interest" description="Disordered" evidence="1">
    <location>
        <begin position="193"/>
        <end position="219"/>
    </location>
</feature>
<feature type="compositionally biased region" description="Gly residues" evidence="1">
    <location>
        <begin position="201"/>
        <end position="218"/>
    </location>
</feature>
<dbReference type="AlphaFoldDB" id="A0A0C4DTC0"/>
<organism evidence="6 7">
    <name type="scientific">Magnaporthiopsis poae (strain ATCC 64411 / 73-15)</name>
    <name type="common">Kentucky bluegrass fungus</name>
    <name type="synonym">Magnaporthe poae</name>
    <dbReference type="NCBI Taxonomy" id="644358"/>
    <lineage>
        <taxon>Eukaryota</taxon>
        <taxon>Fungi</taxon>
        <taxon>Dikarya</taxon>
        <taxon>Ascomycota</taxon>
        <taxon>Pezizomycotina</taxon>
        <taxon>Sordariomycetes</taxon>
        <taxon>Sordariomycetidae</taxon>
        <taxon>Magnaporthales</taxon>
        <taxon>Magnaporthaceae</taxon>
        <taxon>Magnaporthiopsis</taxon>
    </lineage>
</organism>
<evidence type="ECO:0000256" key="1">
    <source>
        <dbReference type="SAM" id="MobiDB-lite"/>
    </source>
</evidence>
<dbReference type="Pfam" id="PF16010">
    <property type="entry name" value="CDH-cyt"/>
    <property type="match status" value="1"/>
</dbReference>
<reference evidence="6" key="4">
    <citation type="journal article" date="2015" name="G3 (Bethesda)">
        <title>Genome sequences of three phytopathogenic species of the Magnaporthaceae family of fungi.</title>
        <authorList>
            <person name="Okagaki L.H."/>
            <person name="Nunes C.C."/>
            <person name="Sailsbery J."/>
            <person name="Clay B."/>
            <person name="Brown D."/>
            <person name="John T."/>
            <person name="Oh Y."/>
            <person name="Young N."/>
            <person name="Fitzgerald M."/>
            <person name="Haas B.J."/>
            <person name="Zeng Q."/>
            <person name="Young S."/>
            <person name="Adiconis X."/>
            <person name="Fan L."/>
            <person name="Levin J.Z."/>
            <person name="Mitchell T.K."/>
            <person name="Okubara P.A."/>
            <person name="Farman M.L."/>
            <person name="Kohn L.M."/>
            <person name="Birren B."/>
            <person name="Ma L.-J."/>
            <person name="Dean R.A."/>
        </authorList>
    </citation>
    <scope>NUCLEOTIDE SEQUENCE</scope>
    <source>
        <strain evidence="6">ATCC 64411 / 73-15</strain>
    </source>
</reference>
<keyword evidence="7" id="KW-1185">Reference proteome</keyword>
<dbReference type="Gene3D" id="2.60.40.1210">
    <property type="entry name" value="Cellobiose dehydrogenase, cytochrome domain"/>
    <property type="match status" value="1"/>
</dbReference>
<reference evidence="5" key="3">
    <citation type="submission" date="2011-03" db="EMBL/GenBank/DDBJ databases">
        <title>Annotation of Magnaporthe poae ATCC 64411.</title>
        <authorList>
            <person name="Ma L.-J."/>
            <person name="Dead R."/>
            <person name="Young S.K."/>
            <person name="Zeng Q."/>
            <person name="Gargeya S."/>
            <person name="Fitzgerald M."/>
            <person name="Haas B."/>
            <person name="Abouelleil A."/>
            <person name="Alvarado L."/>
            <person name="Arachchi H.M."/>
            <person name="Berlin A."/>
            <person name="Brown A."/>
            <person name="Chapman S.B."/>
            <person name="Chen Z."/>
            <person name="Dunbar C."/>
            <person name="Freedman E."/>
            <person name="Gearin G."/>
            <person name="Gellesch M."/>
            <person name="Goldberg J."/>
            <person name="Griggs A."/>
            <person name="Gujja S."/>
            <person name="Heiman D."/>
            <person name="Howarth C."/>
            <person name="Larson L."/>
            <person name="Lui A."/>
            <person name="MacDonald P.J.P."/>
            <person name="Mehta T."/>
            <person name="Montmayeur A."/>
            <person name="Murphy C."/>
            <person name="Neiman D."/>
            <person name="Pearson M."/>
            <person name="Priest M."/>
            <person name="Roberts A."/>
            <person name="Saif S."/>
            <person name="Shea T."/>
            <person name="Shenoy N."/>
            <person name="Sisk P."/>
            <person name="Stolte C."/>
            <person name="Sykes S."/>
            <person name="Yandava C."/>
            <person name="Wortman J."/>
            <person name="Nusbaum C."/>
            <person name="Birren B."/>
        </authorList>
    </citation>
    <scope>NUCLEOTIDE SEQUENCE</scope>
    <source>
        <strain evidence="5">ATCC 64411</strain>
    </source>
</reference>
<reference evidence="5" key="2">
    <citation type="submission" date="2010-05" db="EMBL/GenBank/DDBJ databases">
        <title>The Genome Sequence of Magnaporthe poae strain ATCC 64411.</title>
        <authorList>
            <consortium name="The Broad Institute Genome Sequencing Platform"/>
            <consortium name="Broad Institute Genome Sequencing Center for Infectious Disease"/>
            <person name="Ma L.-J."/>
            <person name="Dead R."/>
            <person name="Young S."/>
            <person name="Zeng Q."/>
            <person name="Koehrsen M."/>
            <person name="Alvarado L."/>
            <person name="Berlin A."/>
            <person name="Chapman S.B."/>
            <person name="Chen Z."/>
            <person name="Freedman E."/>
            <person name="Gellesch M."/>
            <person name="Goldberg J."/>
            <person name="Griggs A."/>
            <person name="Gujja S."/>
            <person name="Heilman E.R."/>
            <person name="Heiman D."/>
            <person name="Hepburn T."/>
            <person name="Howarth C."/>
            <person name="Jen D."/>
            <person name="Larson L."/>
            <person name="Mehta T."/>
            <person name="Neiman D."/>
            <person name="Pearson M."/>
            <person name="Roberts A."/>
            <person name="Saif S."/>
            <person name="Shea T."/>
            <person name="Shenoy N."/>
            <person name="Sisk P."/>
            <person name="Stolte C."/>
            <person name="Sykes S."/>
            <person name="Walk T."/>
            <person name="White J."/>
            <person name="Yandava C."/>
            <person name="Haas B."/>
            <person name="Nusbaum C."/>
            <person name="Birren B."/>
        </authorList>
    </citation>
    <scope>NUCLEOTIDE SEQUENCE</scope>
    <source>
        <strain evidence="5">ATCC 64411</strain>
    </source>
</reference>
<evidence type="ECO:0000313" key="7">
    <source>
        <dbReference type="Proteomes" id="UP000011715"/>
    </source>
</evidence>
<dbReference type="VEuPathDB" id="FungiDB:MAPG_03182"/>
<feature type="domain" description="DOMON" evidence="4">
    <location>
        <begin position="62"/>
        <end position="157"/>
    </location>
</feature>
<feature type="transmembrane region" description="Helical" evidence="2">
    <location>
        <begin position="268"/>
        <end position="291"/>
    </location>
</feature>
<dbReference type="eggNOG" id="ENOG502S50Z">
    <property type="taxonomic scope" value="Eukaryota"/>
</dbReference>
<dbReference type="OMA" id="MSIVFIA"/>
<sequence length="412" mass="43404">MQLRDSVATAVALMSTMASATLDVCPPNGKGVCYSIGVPKSSASSGSGTLYMQIRAPSTFSWVALGTGSGMPNANIFLMYQDGNGNVTVSPRQGTRYTPPELDTSSTAARLELLAGSGISADGSSMTANIACTNCQSWSGGSMSLADTQTKWVGAWAGGKSLSTKDKNARISIHDDTTVFTLDLSKAATQSEGNPFLDAGSGPGTGNNNNGGSGGGSGDVSFESTGPSKMLIAHGLIMALLFVVLFPLASMAMPLFGKWKLHGGIQTFNFILMWIGFALGVVMAKQFGMLFKDTHTTLGTVVVCLLILQPFLGYAHHMHYVKHQRRGLVSYVHIFWGQSLMVIGVVNGGLGLQAMSADSKLIIAYAVVTAVVFALYIAVKVFTIFRARRSQPGDKEASSPTADDAARRRPYP</sequence>
<keyword evidence="3" id="KW-0732">Signal</keyword>
<feature type="region of interest" description="Disordered" evidence="1">
    <location>
        <begin position="391"/>
        <end position="412"/>
    </location>
</feature>
<keyword evidence="2" id="KW-0812">Transmembrane</keyword>
<dbReference type="SMART" id="SM00664">
    <property type="entry name" value="DoH"/>
    <property type="match status" value="1"/>
</dbReference>
<dbReference type="EnsemblFungi" id="MAPG_03182T0">
    <property type="protein sequence ID" value="MAPG_03182T0"/>
    <property type="gene ID" value="MAPG_03182"/>
</dbReference>
<dbReference type="OrthoDB" id="19261at2759"/>
<feature type="transmembrane region" description="Helical" evidence="2">
    <location>
        <begin position="231"/>
        <end position="256"/>
    </location>
</feature>
<reference evidence="6" key="5">
    <citation type="submission" date="2015-06" db="UniProtKB">
        <authorList>
            <consortium name="EnsemblFungi"/>
        </authorList>
    </citation>
    <scope>IDENTIFICATION</scope>
    <source>
        <strain evidence="6">ATCC 64411</strain>
    </source>
</reference>
<feature type="chain" id="PRO_5009385306" description="DOMON domain-containing protein" evidence="3">
    <location>
        <begin position="21"/>
        <end position="412"/>
    </location>
</feature>
<gene>
    <name evidence="5" type="ORF">MAPG_03182</name>
</gene>
<dbReference type="PANTHER" id="PTHR47797">
    <property type="entry name" value="DEHYDROGENASE, PUTATIVE (AFU_ORTHOLOGUE AFUA_8G05805)-RELATED"/>
    <property type="match status" value="1"/>
</dbReference>
<evidence type="ECO:0000313" key="5">
    <source>
        <dbReference type="EMBL" id="KLU84137.1"/>
    </source>
</evidence>
<feature type="transmembrane region" description="Helical" evidence="2">
    <location>
        <begin position="297"/>
        <end position="316"/>
    </location>
</feature>
<evidence type="ECO:0000256" key="3">
    <source>
        <dbReference type="SAM" id="SignalP"/>
    </source>
</evidence>
<dbReference type="Proteomes" id="UP000011715">
    <property type="component" value="Unassembled WGS sequence"/>
</dbReference>
<dbReference type="Gene3D" id="1.20.120.1770">
    <property type="match status" value="1"/>
</dbReference>
<name>A0A0C4DTC0_MAGP6</name>
<accession>A0A0C4DTC0</accession>
<reference evidence="7" key="1">
    <citation type="submission" date="2010-05" db="EMBL/GenBank/DDBJ databases">
        <title>The genome sequence of Magnaporthe poae strain ATCC 64411.</title>
        <authorList>
            <person name="Ma L.-J."/>
            <person name="Dead R."/>
            <person name="Young S."/>
            <person name="Zeng Q."/>
            <person name="Koehrsen M."/>
            <person name="Alvarado L."/>
            <person name="Berlin A."/>
            <person name="Chapman S.B."/>
            <person name="Chen Z."/>
            <person name="Freedman E."/>
            <person name="Gellesch M."/>
            <person name="Goldberg J."/>
            <person name="Griggs A."/>
            <person name="Gujja S."/>
            <person name="Heilman E.R."/>
            <person name="Heiman D."/>
            <person name="Hepburn T."/>
            <person name="Howarth C."/>
            <person name="Jen D."/>
            <person name="Larson L."/>
            <person name="Mehta T."/>
            <person name="Neiman D."/>
            <person name="Pearson M."/>
            <person name="Roberts A."/>
            <person name="Saif S."/>
            <person name="Shea T."/>
            <person name="Shenoy N."/>
            <person name="Sisk P."/>
            <person name="Stolte C."/>
            <person name="Sykes S."/>
            <person name="Walk T."/>
            <person name="White J."/>
            <person name="Yandava C."/>
            <person name="Haas B."/>
            <person name="Nusbaum C."/>
            <person name="Birren B."/>
        </authorList>
    </citation>
    <scope>NUCLEOTIDE SEQUENCE [LARGE SCALE GENOMIC DNA]</scope>
    <source>
        <strain evidence="7">ATCC 64411 / 73-15</strain>
    </source>
</reference>
<dbReference type="EMBL" id="ADBL01000771">
    <property type="status" value="NOT_ANNOTATED_CDS"/>
    <property type="molecule type" value="Genomic_DNA"/>
</dbReference>
<dbReference type="PANTHER" id="PTHR47797:SF4">
    <property type="entry name" value="DOMON DOMAIN-CONTAINING PROTEIN"/>
    <property type="match status" value="1"/>
</dbReference>
<dbReference type="STRING" id="644358.A0A0C4DTC0"/>
<dbReference type="EMBL" id="GL876967">
    <property type="protein sequence ID" value="KLU84137.1"/>
    <property type="molecule type" value="Genomic_DNA"/>
</dbReference>
<dbReference type="CDD" id="cd09630">
    <property type="entry name" value="CDH_like_cytochrome"/>
    <property type="match status" value="1"/>
</dbReference>
<dbReference type="InterPro" id="IPR015920">
    <property type="entry name" value="Cellobiose_DH-like_cyt"/>
</dbReference>